<sequence>MRLAEYFHNDEYQERKDEKEEYEIKKERRFTSEPGREKWLDAYIEAVKNDILNGIEEKGQPNITKQEKQALQTLLNDSSIIIRPADKGSGIVITDANEY</sequence>
<evidence type="ECO:0000313" key="1">
    <source>
        <dbReference type="EMBL" id="KAH3721073.1"/>
    </source>
</evidence>
<proteinExistence type="predicted"/>
<name>A0A9D4CBI7_DREPO</name>
<protein>
    <submittedName>
        <fullName evidence="1">Uncharacterized protein</fullName>
    </submittedName>
</protein>
<comment type="caution">
    <text evidence="1">The sequence shown here is derived from an EMBL/GenBank/DDBJ whole genome shotgun (WGS) entry which is preliminary data.</text>
</comment>
<dbReference type="EMBL" id="JAIWYP010000013">
    <property type="protein sequence ID" value="KAH3721073.1"/>
    <property type="molecule type" value="Genomic_DNA"/>
</dbReference>
<organism evidence="1 2">
    <name type="scientific">Dreissena polymorpha</name>
    <name type="common">Zebra mussel</name>
    <name type="synonym">Mytilus polymorpha</name>
    <dbReference type="NCBI Taxonomy" id="45954"/>
    <lineage>
        <taxon>Eukaryota</taxon>
        <taxon>Metazoa</taxon>
        <taxon>Spiralia</taxon>
        <taxon>Lophotrochozoa</taxon>
        <taxon>Mollusca</taxon>
        <taxon>Bivalvia</taxon>
        <taxon>Autobranchia</taxon>
        <taxon>Heteroconchia</taxon>
        <taxon>Euheterodonta</taxon>
        <taxon>Imparidentia</taxon>
        <taxon>Neoheterodontei</taxon>
        <taxon>Myida</taxon>
        <taxon>Dreissenoidea</taxon>
        <taxon>Dreissenidae</taxon>
        <taxon>Dreissena</taxon>
    </lineage>
</organism>
<reference evidence="1" key="1">
    <citation type="journal article" date="2019" name="bioRxiv">
        <title>The Genome of the Zebra Mussel, Dreissena polymorpha: A Resource for Invasive Species Research.</title>
        <authorList>
            <person name="McCartney M.A."/>
            <person name="Auch B."/>
            <person name="Kono T."/>
            <person name="Mallez S."/>
            <person name="Zhang Y."/>
            <person name="Obille A."/>
            <person name="Becker A."/>
            <person name="Abrahante J.E."/>
            <person name="Garbe J."/>
            <person name="Badalamenti J.P."/>
            <person name="Herman A."/>
            <person name="Mangelson H."/>
            <person name="Liachko I."/>
            <person name="Sullivan S."/>
            <person name="Sone E.D."/>
            <person name="Koren S."/>
            <person name="Silverstein K.A.T."/>
            <person name="Beckman K.B."/>
            <person name="Gohl D.M."/>
        </authorList>
    </citation>
    <scope>NUCLEOTIDE SEQUENCE</scope>
    <source>
        <strain evidence="1">Duluth1</strain>
        <tissue evidence="1">Whole animal</tissue>
    </source>
</reference>
<gene>
    <name evidence="1" type="ORF">DPMN_063988</name>
</gene>
<reference evidence="1" key="2">
    <citation type="submission" date="2020-11" db="EMBL/GenBank/DDBJ databases">
        <authorList>
            <person name="McCartney M.A."/>
            <person name="Auch B."/>
            <person name="Kono T."/>
            <person name="Mallez S."/>
            <person name="Becker A."/>
            <person name="Gohl D.M."/>
            <person name="Silverstein K.A.T."/>
            <person name="Koren S."/>
            <person name="Bechman K.B."/>
            <person name="Herman A."/>
            <person name="Abrahante J.E."/>
            <person name="Garbe J."/>
        </authorList>
    </citation>
    <scope>NUCLEOTIDE SEQUENCE</scope>
    <source>
        <strain evidence="1">Duluth1</strain>
        <tissue evidence="1">Whole animal</tissue>
    </source>
</reference>
<dbReference type="AlphaFoldDB" id="A0A9D4CBI7"/>
<dbReference type="Proteomes" id="UP000828390">
    <property type="component" value="Unassembled WGS sequence"/>
</dbReference>
<keyword evidence="2" id="KW-1185">Reference proteome</keyword>
<evidence type="ECO:0000313" key="2">
    <source>
        <dbReference type="Proteomes" id="UP000828390"/>
    </source>
</evidence>
<accession>A0A9D4CBI7</accession>